<feature type="transmembrane region" description="Helical" evidence="7">
    <location>
        <begin position="390"/>
        <end position="412"/>
    </location>
</feature>
<comment type="caution">
    <text evidence="8">The sequence shown here is derived from an EMBL/GenBank/DDBJ whole genome shotgun (WGS) entry which is preliminary data.</text>
</comment>
<dbReference type="Proteomes" id="UP001530377">
    <property type="component" value="Unassembled WGS sequence"/>
</dbReference>
<dbReference type="InterPro" id="IPR012435">
    <property type="entry name" value="TMEM144"/>
</dbReference>
<feature type="region of interest" description="Disordered" evidence="6">
    <location>
        <begin position="228"/>
        <end position="258"/>
    </location>
</feature>
<dbReference type="Pfam" id="PF07857">
    <property type="entry name" value="TMEM144"/>
    <property type="match status" value="1"/>
</dbReference>
<gene>
    <name evidence="8" type="ORF">ACHAXA_003398</name>
</gene>
<accession>A0ABD3RGW8</accession>
<evidence type="ECO:0000313" key="8">
    <source>
        <dbReference type="EMBL" id="KAL3810876.1"/>
    </source>
</evidence>
<dbReference type="PANTHER" id="PTHR16119">
    <property type="entry name" value="TRANSMEMBRANE PROTEIN 144"/>
    <property type="match status" value="1"/>
</dbReference>
<evidence type="ECO:0008006" key="10">
    <source>
        <dbReference type="Google" id="ProtNLM"/>
    </source>
</evidence>
<feature type="transmembrane region" description="Helical" evidence="7">
    <location>
        <begin position="101"/>
        <end position="120"/>
    </location>
</feature>
<evidence type="ECO:0000256" key="7">
    <source>
        <dbReference type="SAM" id="Phobius"/>
    </source>
</evidence>
<organism evidence="8 9">
    <name type="scientific">Cyclostephanos tholiformis</name>
    <dbReference type="NCBI Taxonomy" id="382380"/>
    <lineage>
        <taxon>Eukaryota</taxon>
        <taxon>Sar</taxon>
        <taxon>Stramenopiles</taxon>
        <taxon>Ochrophyta</taxon>
        <taxon>Bacillariophyta</taxon>
        <taxon>Coscinodiscophyceae</taxon>
        <taxon>Thalassiosirophycidae</taxon>
        <taxon>Stephanodiscales</taxon>
        <taxon>Stephanodiscaceae</taxon>
        <taxon>Cyclostephanos</taxon>
    </lineage>
</organism>
<evidence type="ECO:0000256" key="1">
    <source>
        <dbReference type="ARBA" id="ARBA00004141"/>
    </source>
</evidence>
<dbReference type="AlphaFoldDB" id="A0ABD3RGW8"/>
<dbReference type="InterPro" id="IPR010651">
    <property type="entry name" value="Sugar_transport"/>
</dbReference>
<feature type="transmembrane region" description="Helical" evidence="7">
    <location>
        <begin position="418"/>
        <end position="437"/>
    </location>
</feature>
<sequence>MPNYPSPLASLNTTTTLVIHDETMTTTTSDFIGYAAAIFAAICLGTLGVPIKSDVVVRHDVDVLVMQSYKTSMAFLVTCLFALLSNYHTATPRIHPNLTSWGILSGLFSVPGGLASVYGIQRAGLAVAVGLYSSTVVLTSFVWGVFVFEEGVKSIRCACLAVSMLMAGLMGMAAYSDSGSGHHRRQSYSEADGAEPRASPSPMAAGSEGMAGCDEEYDVVDGVRKRKVRHPLSSSTTMTRDVDTKDDDDEITTSSSSRSMSPLLLPLEVEYRSLNERDGPVVVSPDDGRGTMALSLLAGRILLTRRRCGILASVVGGKRTGAWGGMNLVPLHFAAREGYGGPSYVFSFFGGCMFVIIALWIMRFLHELYRHDGAFGKAYRALPSFHLRHIWFQGCLTGMLLCLGKLMTIIAVTHLGNSVGNCFAQASMLVSGLWGIFRFREIEGRERILKWLTSACVALTGILWLSYEHAS</sequence>
<feature type="region of interest" description="Disordered" evidence="6">
    <location>
        <begin position="181"/>
        <end position="210"/>
    </location>
</feature>
<feature type="transmembrane region" description="Helical" evidence="7">
    <location>
        <begin position="155"/>
        <end position="175"/>
    </location>
</feature>
<dbReference type="GO" id="GO:0016020">
    <property type="term" value="C:membrane"/>
    <property type="evidence" value="ECO:0007669"/>
    <property type="project" value="UniProtKB-SubCell"/>
</dbReference>
<feature type="transmembrane region" description="Helical" evidence="7">
    <location>
        <begin position="449"/>
        <end position="467"/>
    </location>
</feature>
<keyword evidence="4 7" id="KW-1133">Transmembrane helix</keyword>
<keyword evidence="9" id="KW-1185">Reference proteome</keyword>
<feature type="transmembrane region" description="Helical" evidence="7">
    <location>
        <begin position="126"/>
        <end position="148"/>
    </location>
</feature>
<comment type="subcellular location">
    <subcellularLocation>
        <location evidence="1">Membrane</location>
        <topology evidence="1">Multi-pass membrane protein</topology>
    </subcellularLocation>
</comment>
<reference evidence="8 9" key="1">
    <citation type="submission" date="2024-10" db="EMBL/GenBank/DDBJ databases">
        <title>Updated reference genomes for cyclostephanoid diatoms.</title>
        <authorList>
            <person name="Roberts W.R."/>
            <person name="Alverson A.J."/>
        </authorList>
    </citation>
    <scope>NUCLEOTIDE SEQUENCE [LARGE SCALE GENOMIC DNA]</scope>
    <source>
        <strain evidence="8 9">AJA228-03</strain>
    </source>
</reference>
<evidence type="ECO:0000256" key="3">
    <source>
        <dbReference type="ARBA" id="ARBA00022692"/>
    </source>
</evidence>
<dbReference type="EMBL" id="JALLPB020000295">
    <property type="protein sequence ID" value="KAL3810876.1"/>
    <property type="molecule type" value="Genomic_DNA"/>
</dbReference>
<comment type="similarity">
    <text evidence="2">Belongs to the TMEM144 family.</text>
</comment>
<feature type="transmembrane region" description="Helical" evidence="7">
    <location>
        <begin position="31"/>
        <end position="51"/>
    </location>
</feature>
<name>A0ABD3RGW8_9STRA</name>
<dbReference type="PANTHER" id="PTHR16119:SF17">
    <property type="entry name" value="TRANSMEMBRANE PROTEIN 144"/>
    <property type="match status" value="1"/>
</dbReference>
<evidence type="ECO:0000256" key="2">
    <source>
        <dbReference type="ARBA" id="ARBA00005731"/>
    </source>
</evidence>
<feature type="transmembrane region" description="Helical" evidence="7">
    <location>
        <begin position="344"/>
        <end position="362"/>
    </location>
</feature>
<evidence type="ECO:0000256" key="4">
    <source>
        <dbReference type="ARBA" id="ARBA00022989"/>
    </source>
</evidence>
<keyword evidence="5 7" id="KW-0472">Membrane</keyword>
<keyword evidence="3 7" id="KW-0812">Transmembrane</keyword>
<evidence type="ECO:0000256" key="5">
    <source>
        <dbReference type="ARBA" id="ARBA00023136"/>
    </source>
</evidence>
<proteinExistence type="inferred from homology"/>
<feature type="transmembrane region" description="Helical" evidence="7">
    <location>
        <begin position="71"/>
        <end position="89"/>
    </location>
</feature>
<evidence type="ECO:0000313" key="9">
    <source>
        <dbReference type="Proteomes" id="UP001530377"/>
    </source>
</evidence>
<protein>
    <recommendedName>
        <fullName evidence="10">EamA domain-containing protein</fullName>
    </recommendedName>
</protein>
<evidence type="ECO:0000256" key="6">
    <source>
        <dbReference type="SAM" id="MobiDB-lite"/>
    </source>
</evidence>